<proteinExistence type="inferred from homology"/>
<organism evidence="4 5">
    <name type="scientific">Echinostoma caproni</name>
    <dbReference type="NCBI Taxonomy" id="27848"/>
    <lineage>
        <taxon>Eukaryota</taxon>
        <taxon>Metazoa</taxon>
        <taxon>Spiralia</taxon>
        <taxon>Lophotrochozoa</taxon>
        <taxon>Platyhelminthes</taxon>
        <taxon>Trematoda</taxon>
        <taxon>Digenea</taxon>
        <taxon>Plagiorchiida</taxon>
        <taxon>Echinostomata</taxon>
        <taxon>Echinostomatoidea</taxon>
        <taxon>Echinostomatidae</taxon>
        <taxon>Echinostoma</taxon>
    </lineage>
</organism>
<evidence type="ECO:0000313" key="4">
    <source>
        <dbReference type="EMBL" id="VDP88085.1"/>
    </source>
</evidence>
<feature type="domain" description="C2 DOCK-type" evidence="3">
    <location>
        <begin position="562"/>
        <end position="635"/>
    </location>
</feature>
<dbReference type="InterPro" id="IPR026791">
    <property type="entry name" value="DOCK"/>
</dbReference>
<evidence type="ECO:0000256" key="2">
    <source>
        <dbReference type="SAM" id="MobiDB-lite"/>
    </source>
</evidence>
<dbReference type="PANTHER" id="PTHR23317:SF76">
    <property type="entry name" value="LD20667P"/>
    <property type="match status" value="1"/>
</dbReference>
<gene>
    <name evidence="4" type="ORF">ECPE_LOCUS11120</name>
</gene>
<comment type="similarity">
    <text evidence="1">Belongs to the DOCK family.</text>
</comment>
<reference evidence="4 5" key="1">
    <citation type="submission" date="2018-11" db="EMBL/GenBank/DDBJ databases">
        <authorList>
            <consortium name="Pathogen Informatics"/>
        </authorList>
    </citation>
    <scope>NUCLEOTIDE SEQUENCE [LARGE SCALE GENOMIC DNA]</scope>
    <source>
        <strain evidence="4 5">Egypt</strain>
    </source>
</reference>
<protein>
    <recommendedName>
        <fullName evidence="3">C2 DOCK-type domain-containing protein</fullName>
    </recommendedName>
</protein>
<evidence type="ECO:0000256" key="1">
    <source>
        <dbReference type="PROSITE-ProRule" id="PRU00983"/>
    </source>
</evidence>
<dbReference type="EMBL" id="UZAN01050239">
    <property type="protein sequence ID" value="VDP88085.1"/>
    <property type="molecule type" value="Genomic_DNA"/>
</dbReference>
<dbReference type="PANTHER" id="PTHR23317">
    <property type="entry name" value="DEDICATOR OF CYTOKINESIS DOCK"/>
    <property type="match status" value="1"/>
</dbReference>
<evidence type="ECO:0000259" key="3">
    <source>
        <dbReference type="PROSITE" id="PS51650"/>
    </source>
</evidence>
<dbReference type="AlphaFoldDB" id="A0A3P8IH38"/>
<dbReference type="OrthoDB" id="47328at2759"/>
<dbReference type="InterPro" id="IPR027007">
    <property type="entry name" value="C2_DOCK-type_domain"/>
</dbReference>
<accession>A0A3P8IH38</accession>
<evidence type="ECO:0000313" key="5">
    <source>
        <dbReference type="Proteomes" id="UP000272942"/>
    </source>
</evidence>
<dbReference type="PROSITE" id="PS51650">
    <property type="entry name" value="C2_DOCK"/>
    <property type="match status" value="1"/>
</dbReference>
<feature type="region of interest" description="Disordered" evidence="2">
    <location>
        <begin position="167"/>
        <end position="196"/>
    </location>
</feature>
<dbReference type="GO" id="GO:0005085">
    <property type="term" value="F:guanyl-nucleotide exchange factor activity"/>
    <property type="evidence" value="ECO:0007669"/>
    <property type="project" value="InterPro"/>
</dbReference>
<keyword evidence="5" id="KW-1185">Reference proteome</keyword>
<sequence length="635" mass="68121">MTAQERARIKSLLGSIPAISTTERAPQTCVVSDSRGARSPTETTPTRINPVSTSALVPTMPLPFPDRTVHLCARRFLATCLQLKSRLQCVVESVSHPSSSLDNPEPFFLSMYLVNADEGCRVSEEFYWNPNTATVDSMIPAELFRNLAWTQVTVDSDLLPSEANAIRNSINGPHKSARGPAPPPPSQPPTGSAAPISADRVRNCRSAVFSVPSCLNNLDHIYLVVRVDKVLNGTISGAAEKYTKGVLASGPTTTTSNASVDNKAACLLSRSMGVYCRHLGRYRMPFAWGARSLCSSTHRMPLFKIDASRITESAFMQQIQSLARLMDNALGGPRNGISGSPEHMASIATETNSRGTVPLDVVERTLKTQAIPMTLDLAISELVDQSTDSSVQQVTDLVTPSLCPVKTGQLAGDKKYLIPPTHPTLTPNELVREVEHFFDIRSVPAAGVGTDSVMCSSVGETDLAGQSGSLHRLSALSMTGGSGARSNRDSVISSCSTGSVQSPLDSAVWTAAISSTTSTASTRTNSLERSSSRAHANPADLGTGNRYTVTNGIDMVPFTTFQNDLYVSPKSLNLAVKHNFSRARNLSCFVELRCNDSLDSTAALKQIANALLYVCSEVDLGARVIPENAQIRIHR</sequence>
<feature type="region of interest" description="Disordered" evidence="2">
    <location>
        <begin position="520"/>
        <end position="543"/>
    </location>
</feature>
<dbReference type="GO" id="GO:0007264">
    <property type="term" value="P:small GTPase-mediated signal transduction"/>
    <property type="evidence" value="ECO:0007669"/>
    <property type="project" value="InterPro"/>
</dbReference>
<dbReference type="Proteomes" id="UP000272942">
    <property type="component" value="Unassembled WGS sequence"/>
</dbReference>
<name>A0A3P8IH38_9TREM</name>